<dbReference type="OrthoDB" id="3221862at2759"/>
<dbReference type="EMBL" id="KN824149">
    <property type="protein sequence ID" value="KIO15375.1"/>
    <property type="molecule type" value="Genomic_DNA"/>
</dbReference>
<evidence type="ECO:0000259" key="2">
    <source>
        <dbReference type="Pfam" id="PF20209"/>
    </source>
</evidence>
<feature type="domain" description="DUF6570" evidence="2">
    <location>
        <begin position="2"/>
        <end position="65"/>
    </location>
</feature>
<feature type="region of interest" description="Disordered" evidence="1">
    <location>
        <begin position="371"/>
        <end position="398"/>
    </location>
</feature>
<evidence type="ECO:0000313" key="3">
    <source>
        <dbReference type="EMBL" id="KIO15375.1"/>
    </source>
</evidence>
<evidence type="ECO:0000256" key="1">
    <source>
        <dbReference type="SAM" id="MobiDB-lite"/>
    </source>
</evidence>
<dbReference type="Proteomes" id="UP000054248">
    <property type="component" value="Unassembled WGS sequence"/>
</dbReference>
<sequence>PPPPAEILGETICVMFIGSVYPSPEEIQKMTPLLARRNVVWDLLNLLKINHSGYKDVVLSRTNLDAVLPNDNPSIPTGVFISHLPSTARETESSGYTNDRDETPQGPEIPSSANGVISNSIEGLTIRENKALAIKHWKTEVVLLPPPTVANLPTNMTTLIYFPRERPAQVILWLNTLFAFSNEVQTTPLANKIQSMAVSETSAGVDDPKDASGAGLQASDDEDDSITAAGAKSTAMRKLISNSDDDEDDSSGGFQGTSTPGVNTPVVAPIPDEVAEAWGFSQLTTFKAKKLADVNDGTTFAMRRLPRGIQYGMIGTQKDRLIVDGKVLTIILVGRVASMYFQDTKSIASAKYPCGSIAGVGLGESEQGFGRLQRSGSSCDEVHHRPRFLPPGETRHSE</sequence>
<dbReference type="Pfam" id="PF20209">
    <property type="entry name" value="DUF6570"/>
    <property type="match status" value="1"/>
</dbReference>
<feature type="non-terminal residue" evidence="3">
    <location>
        <position position="398"/>
    </location>
</feature>
<evidence type="ECO:0000313" key="4">
    <source>
        <dbReference type="Proteomes" id="UP000054248"/>
    </source>
</evidence>
<gene>
    <name evidence="3" type="ORF">M407DRAFT_13315</name>
</gene>
<reference evidence="4" key="2">
    <citation type="submission" date="2015-01" db="EMBL/GenBank/DDBJ databases">
        <title>Evolutionary Origins and Diversification of the Mycorrhizal Mutualists.</title>
        <authorList>
            <consortium name="DOE Joint Genome Institute"/>
            <consortium name="Mycorrhizal Genomics Consortium"/>
            <person name="Kohler A."/>
            <person name="Kuo A."/>
            <person name="Nagy L.G."/>
            <person name="Floudas D."/>
            <person name="Copeland A."/>
            <person name="Barry K.W."/>
            <person name="Cichocki N."/>
            <person name="Veneault-Fourrey C."/>
            <person name="LaButti K."/>
            <person name="Lindquist E.A."/>
            <person name="Lipzen A."/>
            <person name="Lundell T."/>
            <person name="Morin E."/>
            <person name="Murat C."/>
            <person name="Riley R."/>
            <person name="Ohm R."/>
            <person name="Sun H."/>
            <person name="Tunlid A."/>
            <person name="Henrissat B."/>
            <person name="Grigoriev I.V."/>
            <person name="Hibbett D.S."/>
            <person name="Martin F."/>
        </authorList>
    </citation>
    <scope>NUCLEOTIDE SEQUENCE [LARGE SCALE GENOMIC DNA]</scope>
    <source>
        <strain evidence="4">MUT 4182</strain>
    </source>
</reference>
<dbReference type="AlphaFoldDB" id="A0A0C3PM44"/>
<name>A0A0C3PM44_9AGAM</name>
<organism evidence="3 4">
    <name type="scientific">Tulasnella calospora MUT 4182</name>
    <dbReference type="NCBI Taxonomy" id="1051891"/>
    <lineage>
        <taxon>Eukaryota</taxon>
        <taxon>Fungi</taxon>
        <taxon>Dikarya</taxon>
        <taxon>Basidiomycota</taxon>
        <taxon>Agaricomycotina</taxon>
        <taxon>Agaricomycetes</taxon>
        <taxon>Cantharellales</taxon>
        <taxon>Tulasnellaceae</taxon>
        <taxon>Tulasnella</taxon>
    </lineage>
</organism>
<proteinExistence type="predicted"/>
<reference evidence="3 4" key="1">
    <citation type="submission" date="2014-04" db="EMBL/GenBank/DDBJ databases">
        <authorList>
            <consortium name="DOE Joint Genome Institute"/>
            <person name="Kuo A."/>
            <person name="Girlanda M."/>
            <person name="Perotto S."/>
            <person name="Kohler A."/>
            <person name="Nagy L.G."/>
            <person name="Floudas D."/>
            <person name="Copeland A."/>
            <person name="Barry K.W."/>
            <person name="Cichocki N."/>
            <person name="Veneault-Fourrey C."/>
            <person name="LaButti K."/>
            <person name="Lindquist E.A."/>
            <person name="Lipzen A."/>
            <person name="Lundell T."/>
            <person name="Morin E."/>
            <person name="Murat C."/>
            <person name="Sun H."/>
            <person name="Tunlid A."/>
            <person name="Henrissat B."/>
            <person name="Grigoriev I.V."/>
            <person name="Hibbett D.S."/>
            <person name="Martin F."/>
            <person name="Nordberg H.P."/>
            <person name="Cantor M.N."/>
            <person name="Hua S.X."/>
        </authorList>
    </citation>
    <scope>NUCLEOTIDE SEQUENCE [LARGE SCALE GENOMIC DNA]</scope>
    <source>
        <strain evidence="3 4">MUT 4182</strain>
    </source>
</reference>
<protein>
    <recommendedName>
        <fullName evidence="2">DUF6570 domain-containing protein</fullName>
    </recommendedName>
</protein>
<feature type="region of interest" description="Disordered" evidence="1">
    <location>
        <begin position="87"/>
        <end position="114"/>
    </location>
</feature>
<dbReference type="InterPro" id="IPR046700">
    <property type="entry name" value="DUF6570"/>
</dbReference>
<feature type="non-terminal residue" evidence="3">
    <location>
        <position position="1"/>
    </location>
</feature>
<keyword evidence="4" id="KW-1185">Reference proteome</keyword>
<dbReference type="HOGENOM" id="CLU_693661_0_0_1"/>
<feature type="region of interest" description="Disordered" evidence="1">
    <location>
        <begin position="201"/>
        <end position="224"/>
    </location>
</feature>
<feature type="region of interest" description="Disordered" evidence="1">
    <location>
        <begin position="241"/>
        <end position="267"/>
    </location>
</feature>
<accession>A0A0C3PM44</accession>